<dbReference type="Pfam" id="PF13432">
    <property type="entry name" value="TPR_16"/>
    <property type="match status" value="1"/>
</dbReference>
<dbReference type="SUPFAM" id="SSF48452">
    <property type="entry name" value="TPR-like"/>
    <property type="match status" value="2"/>
</dbReference>
<organism evidence="2 3">
    <name type="scientific">Leptospirillum ferrodiazotrophum</name>
    <dbReference type="NCBI Taxonomy" id="412449"/>
    <lineage>
        <taxon>Bacteria</taxon>
        <taxon>Pseudomonadati</taxon>
        <taxon>Nitrospirota</taxon>
        <taxon>Nitrospiria</taxon>
        <taxon>Nitrospirales</taxon>
        <taxon>Nitrospiraceae</taxon>
        <taxon>Leptospirillum</taxon>
    </lineage>
</organism>
<keyword evidence="1" id="KW-0802">TPR repeat</keyword>
<reference evidence="2 3" key="1">
    <citation type="journal article" date="2009" name="Appl. Environ. Microbiol.">
        <title>Community genomic and proteomic analyses of chemoautotrophic iron-oxidizing "Leptospirillum rubarum" (Group II) and "Leptospirillum ferrodiazotrophum" (Group III) bacteria in acid mine drainage biofilms.</title>
        <authorList>
            <person name="Goltsman D.S."/>
            <person name="Denef V.J."/>
            <person name="Singer S.W."/>
            <person name="VerBerkmoes N.C."/>
            <person name="Lefsrud M."/>
            <person name="Mueller R.S."/>
            <person name="Dick G.J."/>
            <person name="Sun C.L."/>
            <person name="Wheeler K.E."/>
            <person name="Zemla A."/>
            <person name="Baker B.J."/>
            <person name="Hauser L."/>
            <person name="Land M."/>
            <person name="Shah M.B."/>
            <person name="Thelen M.P."/>
            <person name="Hettich R.L."/>
            <person name="Banfield J.F."/>
        </authorList>
    </citation>
    <scope>NUCLEOTIDE SEQUENCE [LARGE SCALE GENOMIC DNA]</scope>
</reference>
<gene>
    <name evidence="2" type="ORF">UBAL3_80630074</name>
</gene>
<protein>
    <submittedName>
        <fullName evidence="2">Putative TPR-domain containing protein</fullName>
    </submittedName>
</protein>
<dbReference type="AlphaFoldDB" id="C6HWP1"/>
<dbReference type="SMART" id="SM00028">
    <property type="entry name" value="TPR"/>
    <property type="match status" value="5"/>
</dbReference>
<sequence length="724" mass="81297">MEIAIILSVSVAFGMNLLQANQTEERKGVSFVMPGRKTFLSLLLLTPLIGLILPGRALSASLPPGGGKLPATLHARSDEFLFRTARSYFKGGHDRLALQAVNMLLKDHPGSILQGPALLLRARIEARRSIRRGDRDFKRPLALFRQAEKAPPPGWDKGEVLFRMGQYLVRKRFGVEGRGLLERLRSENPQSPWSYRALLSIADSYREKGDLPRAEKRLLMADPERFPVPVSKDDRLRWLYLAGHLKLDRGDILGAGEDFLAALSLSHDYPYAHPEALFLLGRYAYRAHHDLRAVTLFRRFIRLFPNDSRLSLAMYYRARLSGRLGHPDREKGRLRELTMDEPGTPGSHMAKIRMVAMTFPEKSPPKGAWDRTLLSRSLSLLERIAQEETHARIAQRASLLRISLLSRAGHPNQALRELIRISEGVDPRTDFGRRLEALKGQVTLARALALTHPLRPHRLIEVYRVSRREIPPPSDPSSTPLYIALARAYRKTGEAEKANLLIDNVLAQATNPTLQDQAARRKFSWLLADGKRGMAMNFALVRAEDAASSPTLREGWFDSALKEAVAGGDAEGERRVLEAWEDSGVPEKDPDRQRARLGLLEIDAGKADRGRRLLLEALPGLEVRPDAKAELAESLYRLGEMAREEGDLTTARKDWGKFLECCRGNPQGGWVMYQLGQAALSEGRQDEALDWFKKTVKGYPGQDVAKLAGMKITEITLEKRHDEP</sequence>
<dbReference type="Pfam" id="PF13424">
    <property type="entry name" value="TPR_12"/>
    <property type="match status" value="1"/>
</dbReference>
<dbReference type="Pfam" id="PF13174">
    <property type="entry name" value="TPR_6"/>
    <property type="match status" value="1"/>
</dbReference>
<dbReference type="Gene3D" id="1.25.40.10">
    <property type="entry name" value="Tetratricopeptide repeat domain"/>
    <property type="match status" value="3"/>
</dbReference>
<proteinExistence type="predicted"/>
<evidence type="ECO:0000313" key="3">
    <source>
        <dbReference type="Proteomes" id="UP000009374"/>
    </source>
</evidence>
<dbReference type="InterPro" id="IPR011990">
    <property type="entry name" value="TPR-like_helical_dom_sf"/>
</dbReference>
<evidence type="ECO:0000256" key="1">
    <source>
        <dbReference type="PROSITE-ProRule" id="PRU00339"/>
    </source>
</evidence>
<dbReference type="PROSITE" id="PS50005">
    <property type="entry name" value="TPR"/>
    <property type="match status" value="1"/>
</dbReference>
<evidence type="ECO:0000313" key="2">
    <source>
        <dbReference type="EMBL" id="EES53017.1"/>
    </source>
</evidence>
<dbReference type="InterPro" id="IPR019734">
    <property type="entry name" value="TPR_rpt"/>
</dbReference>
<name>C6HWP1_9BACT</name>
<dbReference type="EMBL" id="GG693870">
    <property type="protein sequence ID" value="EES53017.1"/>
    <property type="molecule type" value="Genomic_DNA"/>
</dbReference>
<dbReference type="Proteomes" id="UP000009374">
    <property type="component" value="Unassembled WGS sequence"/>
</dbReference>
<keyword evidence="3" id="KW-1185">Reference proteome</keyword>
<feature type="repeat" description="TPR" evidence="1">
    <location>
        <begin position="669"/>
        <end position="702"/>
    </location>
</feature>
<accession>C6HWP1</accession>